<evidence type="ECO:0000313" key="2">
    <source>
        <dbReference type="EMBL" id="OGG14058.1"/>
    </source>
</evidence>
<dbReference type="CDD" id="cd21631">
    <property type="entry name" value="RHH_CopG_NikR-like"/>
    <property type="match status" value="1"/>
</dbReference>
<name>A0A1F5ZNN8_9BACT</name>
<reference evidence="2 3" key="1">
    <citation type="journal article" date="2016" name="Nat. Commun.">
        <title>Thousands of microbial genomes shed light on interconnected biogeochemical processes in an aquifer system.</title>
        <authorList>
            <person name="Anantharaman K."/>
            <person name="Brown C.T."/>
            <person name="Hug L.A."/>
            <person name="Sharon I."/>
            <person name="Castelle C.J."/>
            <person name="Probst A.J."/>
            <person name="Thomas B.C."/>
            <person name="Singh A."/>
            <person name="Wilkins M.J."/>
            <person name="Karaoz U."/>
            <person name="Brodie E.L."/>
            <person name="Williams K.H."/>
            <person name="Hubbard S.S."/>
            <person name="Banfield J.F."/>
        </authorList>
    </citation>
    <scope>NUCLEOTIDE SEQUENCE [LARGE SCALE GENOMIC DNA]</scope>
</reference>
<comment type="caution">
    <text evidence="2">The sequence shown here is derived from an EMBL/GenBank/DDBJ whole genome shotgun (WGS) entry which is preliminary data.</text>
</comment>
<gene>
    <name evidence="2" type="ORF">A3D77_00940</name>
</gene>
<evidence type="ECO:0000313" key="3">
    <source>
        <dbReference type="Proteomes" id="UP000176923"/>
    </source>
</evidence>
<feature type="domain" description="Predicted DNA-binding protein ribbon-helix-helix" evidence="1">
    <location>
        <begin position="8"/>
        <end position="39"/>
    </location>
</feature>
<dbReference type="Proteomes" id="UP000176923">
    <property type="component" value="Unassembled WGS sequence"/>
</dbReference>
<sequence length="77" mass="8959">MYDRVMIRTQIYLPDDLHQELTFLSQKTGENISTLIREGAWEVIKKKKKTKKNPSSFFGALKKGPKDLSTKINDIYL</sequence>
<accession>A0A1F5ZNN8</accession>
<proteinExistence type="predicted"/>
<dbReference type="STRING" id="1798382.A3D77_00940"/>
<dbReference type="AlphaFoldDB" id="A0A1F5ZNN8"/>
<evidence type="ECO:0000259" key="1">
    <source>
        <dbReference type="Pfam" id="PF12651"/>
    </source>
</evidence>
<dbReference type="EMBL" id="MFJL01000029">
    <property type="protein sequence ID" value="OGG14058.1"/>
    <property type="molecule type" value="Genomic_DNA"/>
</dbReference>
<organism evidence="2 3">
    <name type="scientific">Candidatus Gottesmanbacteria bacterium RIFCSPHIGHO2_02_FULL_39_11</name>
    <dbReference type="NCBI Taxonomy" id="1798382"/>
    <lineage>
        <taxon>Bacteria</taxon>
        <taxon>Candidatus Gottesmaniibacteriota</taxon>
    </lineage>
</organism>
<protein>
    <recommendedName>
        <fullName evidence="1">Predicted DNA-binding protein ribbon-helix-helix domain-containing protein</fullName>
    </recommendedName>
</protein>
<dbReference type="Pfam" id="PF12651">
    <property type="entry name" value="RHH_3"/>
    <property type="match status" value="1"/>
</dbReference>
<dbReference type="InterPro" id="IPR038733">
    <property type="entry name" value="Predicted_DNA_bind_prot_RHH"/>
</dbReference>